<evidence type="ECO:0000313" key="3">
    <source>
        <dbReference type="Proteomes" id="UP000483004"/>
    </source>
</evidence>
<comment type="caution">
    <text evidence="2">The sequence shown here is derived from an EMBL/GenBank/DDBJ whole genome shotgun (WGS) entry which is preliminary data.</text>
</comment>
<organism evidence="2 3">
    <name type="scientific">Actinomadura montaniterrae</name>
    <dbReference type="NCBI Taxonomy" id="1803903"/>
    <lineage>
        <taxon>Bacteria</taxon>
        <taxon>Bacillati</taxon>
        <taxon>Actinomycetota</taxon>
        <taxon>Actinomycetes</taxon>
        <taxon>Streptosporangiales</taxon>
        <taxon>Thermomonosporaceae</taxon>
        <taxon>Actinomadura</taxon>
    </lineage>
</organism>
<dbReference type="RefSeq" id="WP_225991244.1">
    <property type="nucleotide sequence ID" value="NZ_WBMR01000002.1"/>
</dbReference>
<keyword evidence="3" id="KW-1185">Reference proteome</keyword>
<accession>A0A6L3W4S3</accession>
<dbReference type="Proteomes" id="UP000483004">
    <property type="component" value="Unassembled WGS sequence"/>
</dbReference>
<sequence length="103" mass="10436">GVDLGERGVGVGAERFVDEPGDGRGGGAAAGQPEGDAVAGADGRLESALAGARGRFVLVKPDRYVAAVFPSARAARVRDALAGYFDMAGHFDTVGHFDMEGTS</sequence>
<evidence type="ECO:0000313" key="2">
    <source>
        <dbReference type="EMBL" id="KAB2389919.1"/>
    </source>
</evidence>
<gene>
    <name evidence="2" type="ORF">F9B16_01345</name>
</gene>
<evidence type="ECO:0000256" key="1">
    <source>
        <dbReference type="SAM" id="MobiDB-lite"/>
    </source>
</evidence>
<name>A0A6L3W4S3_9ACTN</name>
<feature type="region of interest" description="Disordered" evidence="1">
    <location>
        <begin position="1"/>
        <end position="40"/>
    </location>
</feature>
<feature type="non-terminal residue" evidence="2">
    <location>
        <position position="1"/>
    </location>
</feature>
<protein>
    <submittedName>
        <fullName evidence="2">Uncharacterized protein</fullName>
    </submittedName>
</protein>
<proteinExistence type="predicted"/>
<reference evidence="2 3" key="1">
    <citation type="submission" date="2019-09" db="EMBL/GenBank/DDBJ databases">
        <title>Actinomadura physcomitrii sp. nov., a novel actinomycete isolated from moss [Physcomitrium sphaericum (Ludw) Fuernr].</title>
        <authorList>
            <person name="Liu C."/>
            <person name="Zhuang X."/>
        </authorList>
    </citation>
    <scope>NUCLEOTIDE SEQUENCE [LARGE SCALE GENOMIC DNA]</scope>
    <source>
        <strain evidence="2 3">CYP1-1B</strain>
    </source>
</reference>
<dbReference type="EMBL" id="WBMR01000002">
    <property type="protein sequence ID" value="KAB2389919.1"/>
    <property type="molecule type" value="Genomic_DNA"/>
</dbReference>
<dbReference type="AlphaFoldDB" id="A0A6L3W4S3"/>